<protein>
    <submittedName>
        <fullName evidence="2">Uncharacterized protein</fullName>
    </submittedName>
</protein>
<dbReference type="Proteomes" id="UP000054350">
    <property type="component" value="Unassembled WGS sequence"/>
</dbReference>
<evidence type="ECO:0000313" key="3">
    <source>
        <dbReference type="Proteomes" id="UP000054350"/>
    </source>
</evidence>
<name>A0A0L0SEW8_ALLM3</name>
<evidence type="ECO:0000313" key="2">
    <source>
        <dbReference type="EMBL" id="KNE60972.1"/>
    </source>
</evidence>
<accession>A0A0L0SEW8</accession>
<reference evidence="3" key="2">
    <citation type="submission" date="2009-11" db="EMBL/GenBank/DDBJ databases">
        <title>The Genome Sequence of Allomyces macrogynus strain ATCC 38327.</title>
        <authorList>
            <consortium name="The Broad Institute Genome Sequencing Platform"/>
            <person name="Russ C."/>
            <person name="Cuomo C."/>
            <person name="Shea T."/>
            <person name="Young S.K."/>
            <person name="Zeng Q."/>
            <person name="Koehrsen M."/>
            <person name="Haas B."/>
            <person name="Borodovsky M."/>
            <person name="Guigo R."/>
            <person name="Alvarado L."/>
            <person name="Berlin A."/>
            <person name="Borenstein D."/>
            <person name="Chen Z."/>
            <person name="Engels R."/>
            <person name="Freedman E."/>
            <person name="Gellesch M."/>
            <person name="Goldberg J."/>
            <person name="Griggs A."/>
            <person name="Gujja S."/>
            <person name="Heiman D."/>
            <person name="Hepburn T."/>
            <person name="Howarth C."/>
            <person name="Jen D."/>
            <person name="Larson L."/>
            <person name="Lewis B."/>
            <person name="Mehta T."/>
            <person name="Park D."/>
            <person name="Pearson M."/>
            <person name="Roberts A."/>
            <person name="Saif S."/>
            <person name="Shenoy N."/>
            <person name="Sisk P."/>
            <person name="Stolte C."/>
            <person name="Sykes S."/>
            <person name="Walk T."/>
            <person name="White J."/>
            <person name="Yandava C."/>
            <person name="Burger G."/>
            <person name="Gray M.W."/>
            <person name="Holland P.W.H."/>
            <person name="King N."/>
            <person name="Lang F.B.F."/>
            <person name="Roger A.J."/>
            <person name="Ruiz-Trillo I."/>
            <person name="Lander E."/>
            <person name="Nusbaum C."/>
        </authorList>
    </citation>
    <scope>NUCLEOTIDE SEQUENCE [LARGE SCALE GENOMIC DNA]</scope>
    <source>
        <strain evidence="3">ATCC 38327</strain>
    </source>
</reference>
<organism evidence="2 3">
    <name type="scientific">Allomyces macrogynus (strain ATCC 38327)</name>
    <name type="common">Allomyces javanicus var. macrogynus</name>
    <dbReference type="NCBI Taxonomy" id="578462"/>
    <lineage>
        <taxon>Eukaryota</taxon>
        <taxon>Fungi</taxon>
        <taxon>Fungi incertae sedis</taxon>
        <taxon>Blastocladiomycota</taxon>
        <taxon>Blastocladiomycetes</taxon>
        <taxon>Blastocladiales</taxon>
        <taxon>Blastocladiaceae</taxon>
        <taxon>Allomyces</taxon>
    </lineage>
</organism>
<keyword evidence="3" id="KW-1185">Reference proteome</keyword>
<evidence type="ECO:0000256" key="1">
    <source>
        <dbReference type="SAM" id="Phobius"/>
    </source>
</evidence>
<reference evidence="2 3" key="1">
    <citation type="submission" date="2009-11" db="EMBL/GenBank/DDBJ databases">
        <title>Annotation of Allomyces macrogynus ATCC 38327.</title>
        <authorList>
            <consortium name="The Broad Institute Genome Sequencing Platform"/>
            <person name="Russ C."/>
            <person name="Cuomo C."/>
            <person name="Burger G."/>
            <person name="Gray M.W."/>
            <person name="Holland P.W.H."/>
            <person name="King N."/>
            <person name="Lang F.B.F."/>
            <person name="Roger A.J."/>
            <person name="Ruiz-Trillo I."/>
            <person name="Young S.K."/>
            <person name="Zeng Q."/>
            <person name="Gargeya S."/>
            <person name="Fitzgerald M."/>
            <person name="Haas B."/>
            <person name="Abouelleil A."/>
            <person name="Alvarado L."/>
            <person name="Arachchi H.M."/>
            <person name="Berlin A."/>
            <person name="Chapman S.B."/>
            <person name="Gearin G."/>
            <person name="Goldberg J."/>
            <person name="Griggs A."/>
            <person name="Gujja S."/>
            <person name="Hansen M."/>
            <person name="Heiman D."/>
            <person name="Howarth C."/>
            <person name="Larimer J."/>
            <person name="Lui A."/>
            <person name="MacDonald P.J.P."/>
            <person name="McCowen C."/>
            <person name="Montmayeur A."/>
            <person name="Murphy C."/>
            <person name="Neiman D."/>
            <person name="Pearson M."/>
            <person name="Priest M."/>
            <person name="Roberts A."/>
            <person name="Saif S."/>
            <person name="Shea T."/>
            <person name="Sisk P."/>
            <person name="Stolte C."/>
            <person name="Sykes S."/>
            <person name="Wortman J."/>
            <person name="Nusbaum C."/>
            <person name="Birren B."/>
        </authorList>
    </citation>
    <scope>NUCLEOTIDE SEQUENCE [LARGE SCALE GENOMIC DNA]</scope>
    <source>
        <strain evidence="2 3">ATCC 38327</strain>
    </source>
</reference>
<dbReference type="VEuPathDB" id="FungiDB:AMAG_06733"/>
<dbReference type="OrthoDB" id="10462778at2759"/>
<keyword evidence="1" id="KW-0472">Membrane</keyword>
<dbReference type="AlphaFoldDB" id="A0A0L0SEW8"/>
<keyword evidence="1" id="KW-1133">Transmembrane helix</keyword>
<sequence length="75" mass="7845">MTVITGFCLAVSISTLLIAASLLVRKGLRAASFYGSVLGMVVPCVAVDVSLFTVDSEEQMVRTNARPPTLASGEL</sequence>
<dbReference type="EMBL" id="GG745337">
    <property type="protein sequence ID" value="KNE60972.1"/>
    <property type="molecule type" value="Genomic_DNA"/>
</dbReference>
<gene>
    <name evidence="2" type="ORF">AMAG_06733</name>
</gene>
<feature type="transmembrane region" description="Helical" evidence="1">
    <location>
        <begin position="35"/>
        <end position="54"/>
    </location>
</feature>
<proteinExistence type="predicted"/>
<keyword evidence="1" id="KW-0812">Transmembrane</keyword>